<dbReference type="PANTHER" id="PTHR42718">
    <property type="entry name" value="MAJOR FACILITATOR SUPERFAMILY MULTIDRUG TRANSPORTER MFSC"/>
    <property type="match status" value="1"/>
</dbReference>
<dbReference type="InterPro" id="IPR011701">
    <property type="entry name" value="MFS"/>
</dbReference>
<evidence type="ECO:0000259" key="6">
    <source>
        <dbReference type="PROSITE" id="PS50850"/>
    </source>
</evidence>
<dbReference type="CDD" id="cd17476">
    <property type="entry name" value="MFS_Amf1_MDR_like"/>
    <property type="match status" value="1"/>
</dbReference>
<evidence type="ECO:0000313" key="7">
    <source>
        <dbReference type="EMBL" id="CCF56690.1"/>
    </source>
</evidence>
<feature type="transmembrane region" description="Helical" evidence="5">
    <location>
        <begin position="339"/>
        <end position="361"/>
    </location>
</feature>
<dbReference type="SUPFAM" id="SSF103473">
    <property type="entry name" value="MFS general substrate transporter"/>
    <property type="match status" value="2"/>
</dbReference>
<reference evidence="7 8" key="1">
    <citation type="journal article" date="2011" name="Proc. Natl. Acad. Sci. U.S.A.">
        <title>Evolutionary erosion of yeast sex chromosomes by mating-type switching accidents.</title>
        <authorList>
            <person name="Gordon J.L."/>
            <person name="Armisen D."/>
            <person name="Proux-Wera E."/>
            <person name="Oheigeartaigh S.S."/>
            <person name="Byrne K.P."/>
            <person name="Wolfe K.H."/>
        </authorList>
    </citation>
    <scope>NUCLEOTIDE SEQUENCE [LARGE SCALE GENOMIC DNA]</scope>
    <source>
        <strain evidence="8">ATCC 22294 / BCRC 22015 / CBS 2517 / CECT 1963 / NBRC 1671 / NRRL Y-8276</strain>
    </source>
</reference>
<feature type="transmembrane region" description="Helical" evidence="5">
    <location>
        <begin position="114"/>
        <end position="133"/>
    </location>
</feature>
<feature type="domain" description="Major facilitator superfamily (MFS) profile" evidence="6">
    <location>
        <begin position="76"/>
        <end position="530"/>
    </location>
</feature>
<dbReference type="RefSeq" id="XP_003955825.1">
    <property type="nucleotide sequence ID" value="XM_003955776.1"/>
</dbReference>
<feature type="transmembrane region" description="Helical" evidence="5">
    <location>
        <begin position="235"/>
        <end position="257"/>
    </location>
</feature>
<feature type="transmembrane region" description="Helical" evidence="5">
    <location>
        <begin position="139"/>
        <end position="159"/>
    </location>
</feature>
<dbReference type="EMBL" id="HE650822">
    <property type="protein sequence ID" value="CCF56690.1"/>
    <property type="molecule type" value="Genomic_DNA"/>
</dbReference>
<name>H2AQP0_KAZAF</name>
<evidence type="ECO:0000256" key="1">
    <source>
        <dbReference type="ARBA" id="ARBA00004141"/>
    </source>
</evidence>
<proteinExistence type="predicted"/>
<dbReference type="InterPro" id="IPR036259">
    <property type="entry name" value="MFS_trans_sf"/>
</dbReference>
<comment type="subcellular location">
    <subcellularLocation>
        <location evidence="1">Membrane</location>
        <topology evidence="1">Multi-pass membrane protein</topology>
    </subcellularLocation>
</comment>
<feature type="transmembrane region" description="Helical" evidence="5">
    <location>
        <begin position="272"/>
        <end position="289"/>
    </location>
</feature>
<feature type="transmembrane region" description="Helical" evidence="5">
    <location>
        <begin position="506"/>
        <end position="527"/>
    </location>
</feature>
<dbReference type="Proteomes" id="UP000005220">
    <property type="component" value="Chromosome 2"/>
</dbReference>
<dbReference type="HOGENOM" id="CLU_000960_27_4_1"/>
<feature type="transmembrane region" description="Helical" evidence="5">
    <location>
        <begin position="373"/>
        <end position="397"/>
    </location>
</feature>
<dbReference type="AlphaFoldDB" id="H2AQP0"/>
<dbReference type="PANTHER" id="PTHR42718:SF14">
    <property type="entry name" value="AMINOTRIAZOLE RESISTANCE PROTEIN"/>
    <property type="match status" value="1"/>
</dbReference>
<feature type="transmembrane region" description="Helical" evidence="5">
    <location>
        <begin position="301"/>
        <end position="319"/>
    </location>
</feature>
<feature type="transmembrane region" description="Helical" evidence="5">
    <location>
        <begin position="204"/>
        <end position="228"/>
    </location>
</feature>
<evidence type="ECO:0000256" key="3">
    <source>
        <dbReference type="ARBA" id="ARBA00022989"/>
    </source>
</evidence>
<evidence type="ECO:0000256" key="2">
    <source>
        <dbReference type="ARBA" id="ARBA00022692"/>
    </source>
</evidence>
<dbReference type="eggNOG" id="KOG0254">
    <property type="taxonomic scope" value="Eukaryota"/>
</dbReference>
<protein>
    <recommendedName>
        <fullName evidence="6">Major facilitator superfamily (MFS) profile domain-containing protein</fullName>
    </recommendedName>
</protein>
<accession>H2AQP0</accession>
<dbReference type="InterPro" id="IPR020846">
    <property type="entry name" value="MFS_dom"/>
</dbReference>
<feature type="transmembrane region" description="Helical" evidence="5">
    <location>
        <begin position="403"/>
        <end position="422"/>
    </location>
</feature>
<evidence type="ECO:0000256" key="4">
    <source>
        <dbReference type="ARBA" id="ARBA00023136"/>
    </source>
</evidence>
<dbReference type="Gene3D" id="1.20.1250.20">
    <property type="entry name" value="MFS general substrate transporter like domains"/>
    <property type="match status" value="2"/>
</dbReference>
<gene>
    <name evidence="7" type="primary">KAFR0B03940</name>
    <name evidence="7" type="ORF">KAFR_0B03940</name>
</gene>
<keyword evidence="2 5" id="KW-0812">Transmembrane</keyword>
<dbReference type="OrthoDB" id="2130629at2759"/>
<dbReference type="FunFam" id="1.20.1250.20:FF:000397">
    <property type="entry name" value="Aminotriazole resistance protein"/>
    <property type="match status" value="1"/>
</dbReference>
<evidence type="ECO:0000256" key="5">
    <source>
        <dbReference type="SAM" id="Phobius"/>
    </source>
</evidence>
<dbReference type="InParanoid" id="H2AQP0"/>
<keyword evidence="8" id="KW-1185">Reference proteome</keyword>
<dbReference type="GO" id="GO:0016020">
    <property type="term" value="C:membrane"/>
    <property type="evidence" value="ECO:0007669"/>
    <property type="project" value="UniProtKB-SubCell"/>
</dbReference>
<dbReference type="GO" id="GO:0022857">
    <property type="term" value="F:transmembrane transporter activity"/>
    <property type="evidence" value="ECO:0007669"/>
    <property type="project" value="InterPro"/>
</dbReference>
<feature type="transmembrane region" description="Helical" evidence="5">
    <location>
        <begin position="434"/>
        <end position="455"/>
    </location>
</feature>
<sequence>MLKLYRKKLKQQEEEKNPIEDFQTTTVTAQTSLDVLSDSVKKDQISITDDDVSSISNNSKWQDPTYFKSSWQEYTFIGTCMLANLLNQAGQTQTLSTMNVLADSLNSDGAAKTWLMASFTLASGSFILVSGRIGDIYGLKATFIGGNIIFCIWSILCGVSKYTENVTFFIICRAFQGLGVAFVLPNVMGLVGNIYNVGSMRKNIVISFIGCMAPVGQTFGGMWGGLIVDSNKDQWPWIFFATAIAVFINLIMGIYSIPNHVPTNIYNLKMDWIGSLLGVIGLILMNFVWNQAPISGWSKAYIIVILIVAVFFLVAFFIYELKKAESPLLPPEVTKNRHIVTIIISLFLGWGAFGIWTFYYYAFNLNLRHFSPLWAGSTHFVFIIFGSLTAITVAFTINKVGPSVLFCLSSIGFTCGNIIFSVTSPDQTYWRNSLGMQIILALGMDLSFPGSSIILSDLLPMQYQGMSGSLVNTITNYATSLCLGMGTTAEVQYNNGGKDVLKGYRAALYVAIGLGALGFAFSFSYMAEDLWIRYRKRRQNEKKEDKC</sequence>
<dbReference type="GeneID" id="13883229"/>
<dbReference type="Pfam" id="PF07690">
    <property type="entry name" value="MFS_1"/>
    <property type="match status" value="2"/>
</dbReference>
<keyword evidence="3 5" id="KW-1133">Transmembrane helix</keyword>
<dbReference type="KEGG" id="kaf:KAFR_0B03940"/>
<feature type="transmembrane region" description="Helical" evidence="5">
    <location>
        <begin position="166"/>
        <end position="184"/>
    </location>
</feature>
<evidence type="ECO:0000313" key="8">
    <source>
        <dbReference type="Proteomes" id="UP000005220"/>
    </source>
</evidence>
<organism evidence="7 8">
    <name type="scientific">Kazachstania africana (strain ATCC 22294 / BCRC 22015 / CBS 2517 / CECT 1963 / NBRC 1671 / NRRL Y-8276)</name>
    <name type="common">Yeast</name>
    <name type="synonym">Kluyveromyces africanus</name>
    <dbReference type="NCBI Taxonomy" id="1071382"/>
    <lineage>
        <taxon>Eukaryota</taxon>
        <taxon>Fungi</taxon>
        <taxon>Dikarya</taxon>
        <taxon>Ascomycota</taxon>
        <taxon>Saccharomycotina</taxon>
        <taxon>Saccharomycetes</taxon>
        <taxon>Saccharomycetales</taxon>
        <taxon>Saccharomycetaceae</taxon>
        <taxon>Kazachstania</taxon>
    </lineage>
</organism>
<keyword evidence="4 5" id="KW-0472">Membrane</keyword>
<dbReference type="PROSITE" id="PS50850">
    <property type="entry name" value="MFS"/>
    <property type="match status" value="1"/>
</dbReference>